<name>A0A0F9K457_9ZZZZ</name>
<sequence length="83" mass="9398">MAIDYGDDPGPDEKGRKMKKFKVTYLDSEGTLQIKEAEFTDTEKVTALEWAEDWAYTLADKGSYELAEEQTFFGPHLNRGTTA</sequence>
<gene>
    <name evidence="1" type="ORF">LCGC14_1748000</name>
</gene>
<proteinExistence type="predicted"/>
<protein>
    <submittedName>
        <fullName evidence="1">Uncharacterized protein</fullName>
    </submittedName>
</protein>
<dbReference type="AlphaFoldDB" id="A0A0F9K457"/>
<reference evidence="1" key="1">
    <citation type="journal article" date="2015" name="Nature">
        <title>Complex archaea that bridge the gap between prokaryotes and eukaryotes.</title>
        <authorList>
            <person name="Spang A."/>
            <person name="Saw J.H."/>
            <person name="Jorgensen S.L."/>
            <person name="Zaremba-Niedzwiedzka K."/>
            <person name="Martijn J."/>
            <person name="Lind A.E."/>
            <person name="van Eijk R."/>
            <person name="Schleper C."/>
            <person name="Guy L."/>
            <person name="Ettema T.J."/>
        </authorList>
    </citation>
    <scope>NUCLEOTIDE SEQUENCE</scope>
</reference>
<organism evidence="1">
    <name type="scientific">marine sediment metagenome</name>
    <dbReference type="NCBI Taxonomy" id="412755"/>
    <lineage>
        <taxon>unclassified sequences</taxon>
        <taxon>metagenomes</taxon>
        <taxon>ecological metagenomes</taxon>
    </lineage>
</organism>
<dbReference type="EMBL" id="LAZR01016083">
    <property type="protein sequence ID" value="KKM06043.1"/>
    <property type="molecule type" value="Genomic_DNA"/>
</dbReference>
<evidence type="ECO:0000313" key="1">
    <source>
        <dbReference type="EMBL" id="KKM06043.1"/>
    </source>
</evidence>
<comment type="caution">
    <text evidence="1">The sequence shown here is derived from an EMBL/GenBank/DDBJ whole genome shotgun (WGS) entry which is preliminary data.</text>
</comment>
<accession>A0A0F9K457</accession>